<name>A0A449BI41_9MOLU</name>
<dbReference type="Pfam" id="PF00160">
    <property type="entry name" value="Pro_isomerase"/>
    <property type="match status" value="1"/>
</dbReference>
<dbReference type="PANTHER" id="PTHR45625:SF4">
    <property type="entry name" value="PEPTIDYLPROLYL ISOMERASE DOMAIN AND WD REPEAT-CONTAINING PROTEIN 1"/>
    <property type="match status" value="1"/>
</dbReference>
<dbReference type="SUPFAM" id="SSF50891">
    <property type="entry name" value="Cyclophilin-like"/>
    <property type="match status" value="1"/>
</dbReference>
<dbReference type="InterPro" id="IPR029000">
    <property type="entry name" value="Cyclophilin-like_dom_sf"/>
</dbReference>
<dbReference type="EC" id="5.2.1.8" evidence="4"/>
<dbReference type="InterPro" id="IPR002130">
    <property type="entry name" value="Cyclophilin-type_PPIase_dom"/>
</dbReference>
<reference evidence="6 7" key="1">
    <citation type="submission" date="2019-01" db="EMBL/GenBank/DDBJ databases">
        <authorList>
            <consortium name="Pathogen Informatics"/>
        </authorList>
    </citation>
    <scope>NUCLEOTIDE SEQUENCE [LARGE SCALE GENOMIC DNA]</scope>
    <source>
        <strain evidence="6 7">NCTC10172</strain>
    </source>
</reference>
<protein>
    <recommendedName>
        <fullName evidence="4">Peptidyl-prolyl cis-trans isomerase</fullName>
        <shortName evidence="4">PPIase</shortName>
        <ecNumber evidence="4">5.2.1.8</ecNumber>
    </recommendedName>
</protein>
<dbReference type="PANTHER" id="PTHR45625">
    <property type="entry name" value="PEPTIDYL-PROLYL CIS-TRANS ISOMERASE-RELATED"/>
    <property type="match status" value="1"/>
</dbReference>
<dbReference type="STRING" id="1408416.GCA_000702765_00644"/>
<dbReference type="GO" id="GO:0006457">
    <property type="term" value="P:protein folding"/>
    <property type="evidence" value="ECO:0007669"/>
    <property type="project" value="InterPro"/>
</dbReference>
<sequence length="217" mass="24776">MKKFSLLLIVLCLVPLIGCGKETEVEEELEEQEIDLETLKDLAYYEYLNYDNPVITIKVKNLGEMKAQLFPNVAPNTVNNYITYILDESFKNSQFHRVIKDFMIQGGIVKQTRKAIPGEFRKNNFDNPLNHTRGVLSMARTATSYNSQTSQFFIMHVNYPFLDGDYASFGGLISGFDVLDAIANMKTNFNDQPLEAVMIESITVNLKNYEVKEVIYA</sequence>
<dbReference type="CDD" id="cd00317">
    <property type="entry name" value="cyclophilin"/>
    <property type="match status" value="1"/>
</dbReference>
<dbReference type="GO" id="GO:0003755">
    <property type="term" value="F:peptidyl-prolyl cis-trans isomerase activity"/>
    <property type="evidence" value="ECO:0007669"/>
    <property type="project" value="UniProtKB-UniRule"/>
</dbReference>
<gene>
    <name evidence="6" type="primary">ppiB</name>
    <name evidence="6" type="ORF">NCTC10172_00089</name>
</gene>
<dbReference type="KEGG" id="ahk:NCTC10172_00089"/>
<comment type="catalytic activity">
    <reaction evidence="4">
        <text>[protein]-peptidylproline (omega=180) = [protein]-peptidylproline (omega=0)</text>
        <dbReference type="Rhea" id="RHEA:16237"/>
        <dbReference type="Rhea" id="RHEA-COMP:10747"/>
        <dbReference type="Rhea" id="RHEA-COMP:10748"/>
        <dbReference type="ChEBI" id="CHEBI:83833"/>
        <dbReference type="ChEBI" id="CHEBI:83834"/>
        <dbReference type="EC" id="5.2.1.8"/>
    </reaction>
</comment>
<evidence type="ECO:0000313" key="6">
    <source>
        <dbReference type="EMBL" id="VEU82083.1"/>
    </source>
</evidence>
<organism evidence="6 7">
    <name type="scientific">Acholeplasma hippikon</name>
    <dbReference type="NCBI Taxonomy" id="264636"/>
    <lineage>
        <taxon>Bacteria</taxon>
        <taxon>Bacillati</taxon>
        <taxon>Mycoplasmatota</taxon>
        <taxon>Mollicutes</taxon>
        <taxon>Acholeplasmatales</taxon>
        <taxon>Acholeplasmataceae</taxon>
        <taxon>Acholeplasma</taxon>
    </lineage>
</organism>
<keyword evidence="4" id="KW-0732">Signal</keyword>
<proteinExistence type="inferred from homology"/>
<dbReference type="AlphaFoldDB" id="A0A449BI41"/>
<dbReference type="Proteomes" id="UP000290909">
    <property type="component" value="Chromosome"/>
</dbReference>
<dbReference type="PROSITE" id="PS00170">
    <property type="entry name" value="CSA_PPIASE_1"/>
    <property type="match status" value="1"/>
</dbReference>
<evidence type="ECO:0000256" key="2">
    <source>
        <dbReference type="ARBA" id="ARBA00023110"/>
    </source>
</evidence>
<evidence type="ECO:0000259" key="5">
    <source>
        <dbReference type="PROSITE" id="PS50072"/>
    </source>
</evidence>
<evidence type="ECO:0000256" key="4">
    <source>
        <dbReference type="RuleBase" id="RU363019"/>
    </source>
</evidence>
<accession>A0A449BI41</accession>
<keyword evidence="2 4" id="KW-0697">Rotamase</keyword>
<dbReference type="EMBL" id="LR215050">
    <property type="protein sequence ID" value="VEU82083.1"/>
    <property type="molecule type" value="Genomic_DNA"/>
</dbReference>
<keyword evidence="7" id="KW-1185">Reference proteome</keyword>
<feature type="domain" description="PPIase cyclophilin-type" evidence="5">
    <location>
        <begin position="55"/>
        <end position="204"/>
    </location>
</feature>
<dbReference type="PROSITE" id="PS50072">
    <property type="entry name" value="CSA_PPIASE_2"/>
    <property type="match status" value="1"/>
</dbReference>
<evidence type="ECO:0000256" key="3">
    <source>
        <dbReference type="ARBA" id="ARBA00023235"/>
    </source>
</evidence>
<evidence type="ECO:0000256" key="1">
    <source>
        <dbReference type="ARBA" id="ARBA00002388"/>
    </source>
</evidence>
<dbReference type="InterPro" id="IPR044666">
    <property type="entry name" value="Cyclophilin_A-like"/>
</dbReference>
<comment type="function">
    <text evidence="1 4">PPIases accelerate the folding of proteins. It catalyzes the cis-trans isomerization of proline imidic peptide bonds in oligopeptides.</text>
</comment>
<keyword evidence="3 4" id="KW-0413">Isomerase</keyword>
<dbReference type="PRINTS" id="PR00153">
    <property type="entry name" value="CSAPPISMRASE"/>
</dbReference>
<comment type="similarity">
    <text evidence="4">Belongs to the cyclophilin-type PPIase family.</text>
</comment>
<evidence type="ECO:0000313" key="7">
    <source>
        <dbReference type="Proteomes" id="UP000290909"/>
    </source>
</evidence>
<dbReference type="InterPro" id="IPR020892">
    <property type="entry name" value="Cyclophilin-type_PPIase_CS"/>
</dbReference>
<dbReference type="RefSeq" id="WP_084145144.1">
    <property type="nucleotide sequence ID" value="NZ_LR215050.1"/>
</dbReference>
<feature type="signal peptide" evidence="4">
    <location>
        <begin position="1"/>
        <end position="20"/>
    </location>
</feature>
<feature type="chain" id="PRO_5018821053" description="Peptidyl-prolyl cis-trans isomerase" evidence="4">
    <location>
        <begin position="21"/>
        <end position="217"/>
    </location>
</feature>
<dbReference type="Gene3D" id="2.40.100.10">
    <property type="entry name" value="Cyclophilin-like"/>
    <property type="match status" value="1"/>
</dbReference>